<feature type="region of interest" description="Disordered" evidence="1">
    <location>
        <begin position="86"/>
        <end position="108"/>
    </location>
</feature>
<dbReference type="Proteomes" id="UP000249682">
    <property type="component" value="Chromosome"/>
</dbReference>
<gene>
    <name evidence="2" type="ORF">DIJ64_13990</name>
</gene>
<reference evidence="2 3" key="1">
    <citation type="submission" date="2018-05" db="EMBL/GenBank/DDBJ databases">
        <title>Evolution of small genomes with special reference to Mycobacterium leprae.</title>
        <authorList>
            <person name="Mohanty P.S."/>
            <person name="Bansal A.K."/>
            <person name="Gupta U.D."/>
            <person name="Naaz F."/>
            <person name="Dwivedi V.D."/>
            <person name="Singh H."/>
            <person name="Gupta G."/>
            <person name="Sharma S."/>
            <person name="Arora M."/>
        </authorList>
    </citation>
    <scope>NUCLEOTIDE SEQUENCE [LARGE SCALE GENOMIC DNA]</scope>
    <source>
        <strain evidence="2 3">MRHRU-235-G</strain>
    </source>
</reference>
<organism evidence="2 3">
    <name type="scientific">Mycobacterium leprae</name>
    <dbReference type="NCBI Taxonomy" id="1769"/>
    <lineage>
        <taxon>Bacteria</taxon>
        <taxon>Bacillati</taxon>
        <taxon>Actinomycetota</taxon>
        <taxon>Actinomycetes</taxon>
        <taxon>Mycobacteriales</taxon>
        <taxon>Mycobacteriaceae</taxon>
        <taxon>Mycobacterium</taxon>
    </lineage>
</organism>
<dbReference type="AlphaFoldDB" id="A0AAD2JDU6"/>
<sequence length="108" mass="11631">MHETQAPRARNEALGVNLDGIRLPVQLGYPAHWDRWTQTTIDAAAPTVIAGKSILAATIADIAAEAGRSAVSFYSGILLQLLRLPKADDNPSEGPTLSRLKPTNGRFR</sequence>
<dbReference type="RefSeq" id="WP_049769910.1">
    <property type="nucleotide sequence ID" value="NZ_CP029543.1"/>
</dbReference>
<dbReference type="EMBL" id="CP029543">
    <property type="protein sequence ID" value="AWV48769.1"/>
    <property type="molecule type" value="Genomic_DNA"/>
</dbReference>
<evidence type="ECO:0000256" key="1">
    <source>
        <dbReference type="SAM" id="MobiDB-lite"/>
    </source>
</evidence>
<protein>
    <submittedName>
        <fullName evidence="2">Uncharacterized protein</fullName>
    </submittedName>
</protein>
<name>A0AAD2JDU6_MYCLR</name>
<evidence type="ECO:0000313" key="3">
    <source>
        <dbReference type="Proteomes" id="UP000249682"/>
    </source>
</evidence>
<evidence type="ECO:0000313" key="2">
    <source>
        <dbReference type="EMBL" id="AWV48769.1"/>
    </source>
</evidence>
<accession>A0AAD2JDU6</accession>
<proteinExistence type="predicted"/>